<keyword evidence="4" id="KW-1185">Reference proteome</keyword>
<evidence type="ECO:0000256" key="2">
    <source>
        <dbReference type="SAM" id="Phobius"/>
    </source>
</evidence>
<dbReference type="STRING" id="49390.A0A068VKB4"/>
<name>A0A068VKB4_COFCA</name>
<dbReference type="AlphaFoldDB" id="A0A068VKB4"/>
<comment type="similarity">
    <text evidence="1">Belongs to the peptidase S10 family.</text>
</comment>
<keyword evidence="2" id="KW-0812">Transmembrane</keyword>
<protein>
    <submittedName>
        <fullName evidence="3">DH200=94 genomic scaffold, scaffold_2349</fullName>
    </submittedName>
</protein>
<dbReference type="PhylomeDB" id="A0A068VKB4"/>
<proteinExistence type="inferred from homology"/>
<accession>A0A068VKB4</accession>
<evidence type="ECO:0000256" key="1">
    <source>
        <dbReference type="ARBA" id="ARBA00009431"/>
    </source>
</evidence>
<dbReference type="OrthoDB" id="1111269at2759"/>
<dbReference type="Pfam" id="PF00450">
    <property type="entry name" value="Peptidase_S10"/>
    <property type="match status" value="1"/>
</dbReference>
<dbReference type="Gene3D" id="3.40.50.11320">
    <property type="match status" value="1"/>
</dbReference>
<keyword evidence="2" id="KW-1133">Transmembrane helix</keyword>
<dbReference type="Proteomes" id="UP000295252">
    <property type="component" value="Unassembled WGS sequence"/>
</dbReference>
<feature type="transmembrane region" description="Helical" evidence="2">
    <location>
        <begin position="6"/>
        <end position="26"/>
    </location>
</feature>
<dbReference type="InterPro" id="IPR001563">
    <property type="entry name" value="Peptidase_S10"/>
</dbReference>
<organism evidence="3 4">
    <name type="scientific">Coffea canephora</name>
    <name type="common">Robusta coffee</name>
    <dbReference type="NCBI Taxonomy" id="49390"/>
    <lineage>
        <taxon>Eukaryota</taxon>
        <taxon>Viridiplantae</taxon>
        <taxon>Streptophyta</taxon>
        <taxon>Embryophyta</taxon>
        <taxon>Tracheophyta</taxon>
        <taxon>Spermatophyta</taxon>
        <taxon>Magnoliopsida</taxon>
        <taxon>eudicotyledons</taxon>
        <taxon>Gunneridae</taxon>
        <taxon>Pentapetalae</taxon>
        <taxon>asterids</taxon>
        <taxon>lamiids</taxon>
        <taxon>Gentianales</taxon>
        <taxon>Rubiaceae</taxon>
        <taxon>Ixoroideae</taxon>
        <taxon>Gardenieae complex</taxon>
        <taxon>Bertiereae - Coffeeae clade</taxon>
        <taxon>Coffeeae</taxon>
        <taxon>Coffea</taxon>
    </lineage>
</organism>
<gene>
    <name evidence="3" type="ORF">GSCOC_T00012445001</name>
</gene>
<dbReference type="GO" id="GO:0004185">
    <property type="term" value="F:serine-type carboxypeptidase activity"/>
    <property type="evidence" value="ECO:0007669"/>
    <property type="project" value="InterPro"/>
</dbReference>
<dbReference type="InterPro" id="IPR029058">
    <property type="entry name" value="AB_hydrolase_fold"/>
</dbReference>
<dbReference type="EMBL" id="HG741433">
    <property type="protein sequence ID" value="CDP21039.1"/>
    <property type="molecule type" value="Genomic_DNA"/>
</dbReference>
<reference evidence="4" key="1">
    <citation type="journal article" date="2014" name="Science">
        <title>The coffee genome provides insight into the convergent evolution of caffeine biosynthesis.</title>
        <authorList>
            <person name="Denoeud F."/>
            <person name="Carretero-Paulet L."/>
            <person name="Dereeper A."/>
            <person name="Droc G."/>
            <person name="Guyot R."/>
            <person name="Pietrella M."/>
            <person name="Zheng C."/>
            <person name="Alberti A."/>
            <person name="Anthony F."/>
            <person name="Aprea G."/>
            <person name="Aury J.M."/>
            <person name="Bento P."/>
            <person name="Bernard M."/>
            <person name="Bocs S."/>
            <person name="Campa C."/>
            <person name="Cenci A."/>
            <person name="Combes M.C."/>
            <person name="Crouzillat D."/>
            <person name="Da Silva C."/>
            <person name="Daddiego L."/>
            <person name="De Bellis F."/>
            <person name="Dussert S."/>
            <person name="Garsmeur O."/>
            <person name="Gayraud T."/>
            <person name="Guignon V."/>
            <person name="Jahn K."/>
            <person name="Jamilloux V."/>
            <person name="Joet T."/>
            <person name="Labadie K."/>
            <person name="Lan T."/>
            <person name="Leclercq J."/>
            <person name="Lepelley M."/>
            <person name="Leroy T."/>
            <person name="Li L.T."/>
            <person name="Librado P."/>
            <person name="Lopez L."/>
            <person name="Munoz A."/>
            <person name="Noel B."/>
            <person name="Pallavicini A."/>
            <person name="Perrotta G."/>
            <person name="Poncet V."/>
            <person name="Pot D."/>
            <person name="Priyono X."/>
            <person name="Rigoreau M."/>
            <person name="Rouard M."/>
            <person name="Rozas J."/>
            <person name="Tranchant-Dubreuil C."/>
            <person name="VanBuren R."/>
            <person name="Zhang Q."/>
            <person name="Andrade A.C."/>
            <person name="Argout X."/>
            <person name="Bertrand B."/>
            <person name="de Kochko A."/>
            <person name="Graziosi G."/>
            <person name="Henry R.J."/>
            <person name="Jayarama X."/>
            <person name="Ming R."/>
            <person name="Nagai C."/>
            <person name="Rounsley S."/>
            <person name="Sankoff D."/>
            <person name="Giuliano G."/>
            <person name="Albert V.A."/>
            <person name="Wincker P."/>
            <person name="Lashermes P."/>
        </authorList>
    </citation>
    <scope>NUCLEOTIDE SEQUENCE [LARGE SCALE GENOMIC DNA]</scope>
    <source>
        <strain evidence="4">cv. DH200-94</strain>
    </source>
</reference>
<evidence type="ECO:0000313" key="4">
    <source>
        <dbReference type="Proteomes" id="UP000295252"/>
    </source>
</evidence>
<dbReference type="GO" id="GO:0006508">
    <property type="term" value="P:proteolysis"/>
    <property type="evidence" value="ECO:0007669"/>
    <property type="project" value="InterPro"/>
</dbReference>
<dbReference type="SUPFAM" id="SSF53474">
    <property type="entry name" value="alpha/beta-Hydrolases"/>
    <property type="match status" value="1"/>
</dbReference>
<dbReference type="InParanoid" id="A0A068VKB4"/>
<evidence type="ECO:0000313" key="3">
    <source>
        <dbReference type="EMBL" id="CDP21039.1"/>
    </source>
</evidence>
<keyword evidence="2" id="KW-0472">Membrane</keyword>
<sequence>MLLYMQLIFMCSFVFCLNFMTGYNILQFSGDHGVLAPYLATQTWIRSINYSIVDDWTPWMLQGRVDGYARTCVNKMTFATIKARNDK</sequence>
<dbReference type="Gramene" id="CDP21039">
    <property type="protein sequence ID" value="CDP21039"/>
    <property type="gene ID" value="GSCOC_T00012445001"/>
</dbReference>